<dbReference type="EMBL" id="LXQA011114589">
    <property type="protein sequence ID" value="MCI85403.1"/>
    <property type="molecule type" value="Genomic_DNA"/>
</dbReference>
<name>A0A392VD85_9FABA</name>
<proteinExistence type="predicted"/>
<sequence length="47" mass="5506">MKNPDRLISATVHCKCCYHRCPRYNAPCRQHILKDRLSHSNISALRV</sequence>
<reference evidence="1 2" key="1">
    <citation type="journal article" date="2018" name="Front. Plant Sci.">
        <title>Red Clover (Trifolium pratense) and Zigzag Clover (T. medium) - A Picture of Genomic Similarities and Differences.</title>
        <authorList>
            <person name="Dluhosova J."/>
            <person name="Istvanek J."/>
            <person name="Nedelnik J."/>
            <person name="Repkova J."/>
        </authorList>
    </citation>
    <scope>NUCLEOTIDE SEQUENCE [LARGE SCALE GENOMIC DNA]</scope>
    <source>
        <strain evidence="2">cv. 10/8</strain>
        <tissue evidence="1">Leaf</tissue>
    </source>
</reference>
<evidence type="ECO:0000313" key="2">
    <source>
        <dbReference type="Proteomes" id="UP000265520"/>
    </source>
</evidence>
<keyword evidence="2" id="KW-1185">Reference proteome</keyword>
<dbReference type="Proteomes" id="UP000265520">
    <property type="component" value="Unassembled WGS sequence"/>
</dbReference>
<dbReference type="AlphaFoldDB" id="A0A392VD85"/>
<organism evidence="1 2">
    <name type="scientific">Trifolium medium</name>
    <dbReference type="NCBI Taxonomy" id="97028"/>
    <lineage>
        <taxon>Eukaryota</taxon>
        <taxon>Viridiplantae</taxon>
        <taxon>Streptophyta</taxon>
        <taxon>Embryophyta</taxon>
        <taxon>Tracheophyta</taxon>
        <taxon>Spermatophyta</taxon>
        <taxon>Magnoliopsida</taxon>
        <taxon>eudicotyledons</taxon>
        <taxon>Gunneridae</taxon>
        <taxon>Pentapetalae</taxon>
        <taxon>rosids</taxon>
        <taxon>fabids</taxon>
        <taxon>Fabales</taxon>
        <taxon>Fabaceae</taxon>
        <taxon>Papilionoideae</taxon>
        <taxon>50 kb inversion clade</taxon>
        <taxon>NPAAA clade</taxon>
        <taxon>Hologalegina</taxon>
        <taxon>IRL clade</taxon>
        <taxon>Trifolieae</taxon>
        <taxon>Trifolium</taxon>
    </lineage>
</organism>
<comment type="caution">
    <text evidence="1">The sequence shown here is derived from an EMBL/GenBank/DDBJ whole genome shotgun (WGS) entry which is preliminary data.</text>
</comment>
<accession>A0A392VD85</accession>
<evidence type="ECO:0000313" key="1">
    <source>
        <dbReference type="EMBL" id="MCI85403.1"/>
    </source>
</evidence>
<feature type="non-terminal residue" evidence="1">
    <location>
        <position position="47"/>
    </location>
</feature>
<protein>
    <submittedName>
        <fullName evidence="1">Uncharacterized protein</fullName>
    </submittedName>
</protein>